<protein>
    <submittedName>
        <fullName evidence="2">Uncharacterized protein</fullName>
    </submittedName>
</protein>
<keyword evidence="1" id="KW-0812">Transmembrane</keyword>
<feature type="transmembrane region" description="Helical" evidence="1">
    <location>
        <begin position="49"/>
        <end position="70"/>
    </location>
</feature>
<proteinExistence type="predicted"/>
<evidence type="ECO:0000313" key="3">
    <source>
        <dbReference type="Proteomes" id="UP000736672"/>
    </source>
</evidence>
<gene>
    <name evidence="2" type="ORF">B0J15DRAFT_51263</name>
</gene>
<evidence type="ECO:0000313" key="2">
    <source>
        <dbReference type="EMBL" id="KAH7249228.1"/>
    </source>
</evidence>
<organism evidence="2 3">
    <name type="scientific">Fusarium solani</name>
    <name type="common">Filamentous fungus</name>
    <dbReference type="NCBI Taxonomy" id="169388"/>
    <lineage>
        <taxon>Eukaryota</taxon>
        <taxon>Fungi</taxon>
        <taxon>Dikarya</taxon>
        <taxon>Ascomycota</taxon>
        <taxon>Pezizomycotina</taxon>
        <taxon>Sordariomycetes</taxon>
        <taxon>Hypocreomycetidae</taxon>
        <taxon>Hypocreales</taxon>
        <taxon>Nectriaceae</taxon>
        <taxon>Fusarium</taxon>
        <taxon>Fusarium solani species complex</taxon>
    </lineage>
</organism>
<dbReference type="EMBL" id="JAGTJS010000013">
    <property type="protein sequence ID" value="KAH7249228.1"/>
    <property type="molecule type" value="Genomic_DNA"/>
</dbReference>
<evidence type="ECO:0000256" key="1">
    <source>
        <dbReference type="SAM" id="Phobius"/>
    </source>
</evidence>
<reference evidence="2" key="1">
    <citation type="journal article" date="2021" name="Nat. Commun.">
        <title>Genetic determinants of endophytism in the Arabidopsis root mycobiome.</title>
        <authorList>
            <person name="Mesny F."/>
            <person name="Miyauchi S."/>
            <person name="Thiergart T."/>
            <person name="Pickel B."/>
            <person name="Atanasova L."/>
            <person name="Karlsson M."/>
            <person name="Huettel B."/>
            <person name="Barry K.W."/>
            <person name="Haridas S."/>
            <person name="Chen C."/>
            <person name="Bauer D."/>
            <person name="Andreopoulos W."/>
            <person name="Pangilinan J."/>
            <person name="LaButti K."/>
            <person name="Riley R."/>
            <person name="Lipzen A."/>
            <person name="Clum A."/>
            <person name="Drula E."/>
            <person name="Henrissat B."/>
            <person name="Kohler A."/>
            <person name="Grigoriev I.V."/>
            <person name="Martin F.M."/>
            <person name="Hacquard S."/>
        </authorList>
    </citation>
    <scope>NUCLEOTIDE SEQUENCE</scope>
    <source>
        <strain evidence="2">FSSC 5 MPI-SDFR-AT-0091</strain>
    </source>
</reference>
<feature type="transmembrane region" description="Helical" evidence="1">
    <location>
        <begin position="90"/>
        <end position="108"/>
    </location>
</feature>
<dbReference type="AlphaFoldDB" id="A0A9P9H153"/>
<keyword evidence="1" id="KW-0472">Membrane</keyword>
<dbReference type="Proteomes" id="UP000736672">
    <property type="component" value="Unassembled WGS sequence"/>
</dbReference>
<keyword evidence="3" id="KW-1185">Reference proteome</keyword>
<sequence length="128" mass="14430">MPFRQLCWGSRRCCCVMTIDGGARARRWGGTTPRYRRMGIGTVAIRGRYIFLFALISSLGKVFLNMYIRGPFRLLACLLGVEMEASQEVGMAYVAASYSCFLSVPCQLRQTFQRRHPILAFAKNGSAF</sequence>
<comment type="caution">
    <text evidence="2">The sequence shown here is derived from an EMBL/GenBank/DDBJ whole genome shotgun (WGS) entry which is preliminary data.</text>
</comment>
<name>A0A9P9H153_FUSSL</name>
<keyword evidence="1" id="KW-1133">Transmembrane helix</keyword>
<accession>A0A9P9H153</accession>